<dbReference type="Pfam" id="PF18198">
    <property type="entry name" value="AAA_lid_11"/>
    <property type="match status" value="1"/>
</dbReference>
<dbReference type="PANTHER" id="PTHR45703:SF32">
    <property type="entry name" value="DYNEINS HEAVY CHAIN"/>
    <property type="match status" value="1"/>
</dbReference>
<keyword evidence="12" id="KW-0969">Cilium</keyword>
<evidence type="ECO:0000256" key="3">
    <source>
        <dbReference type="ARBA" id="ARBA00022490"/>
    </source>
</evidence>
<keyword evidence="3" id="KW-0963">Cytoplasm</keyword>
<evidence type="ECO:0000256" key="16">
    <source>
        <dbReference type="SAM" id="Coils"/>
    </source>
</evidence>
<dbReference type="Gene3D" id="3.10.490.20">
    <property type="match status" value="1"/>
</dbReference>
<evidence type="ECO:0000256" key="8">
    <source>
        <dbReference type="ARBA" id="ARBA00022840"/>
    </source>
</evidence>
<evidence type="ECO:0000256" key="7">
    <source>
        <dbReference type="ARBA" id="ARBA00022794"/>
    </source>
</evidence>
<keyword evidence="15" id="KW-0966">Cell projection</keyword>
<dbReference type="InterPro" id="IPR013602">
    <property type="entry name" value="Dynein_heavy_linker"/>
</dbReference>
<proteinExistence type="inferred from homology"/>
<keyword evidence="7" id="KW-0970">Cilium biogenesis/degradation</keyword>
<dbReference type="InterPro" id="IPR003593">
    <property type="entry name" value="AAA+_ATPase"/>
</dbReference>
<dbReference type="Gene3D" id="1.10.287.2620">
    <property type="match status" value="1"/>
</dbReference>
<dbReference type="InterPro" id="IPR043157">
    <property type="entry name" value="Dynein_AAA1S"/>
</dbReference>
<dbReference type="InterPro" id="IPR042219">
    <property type="entry name" value="AAA_lid_11_sf"/>
</dbReference>
<dbReference type="InterPro" id="IPR041466">
    <property type="entry name" value="Dynein_AAA5_ext"/>
</dbReference>
<feature type="compositionally biased region" description="Low complexity" evidence="17">
    <location>
        <begin position="1"/>
        <end position="16"/>
    </location>
</feature>
<dbReference type="Gene3D" id="1.10.8.720">
    <property type="entry name" value="Region D6 of dynein motor"/>
    <property type="match status" value="1"/>
</dbReference>
<keyword evidence="20" id="KW-1185">Reference proteome</keyword>
<gene>
    <name evidence="19" type="ORF">CSSPJE1EN2_LOCUS5012</name>
</gene>
<evidence type="ECO:0000256" key="9">
    <source>
        <dbReference type="ARBA" id="ARBA00022846"/>
    </source>
</evidence>
<protein>
    <recommendedName>
        <fullName evidence="18">AAA+ ATPase domain-containing protein</fullName>
    </recommendedName>
</protein>
<dbReference type="Pfam" id="PF18199">
    <property type="entry name" value="Dynein_C"/>
    <property type="match status" value="1"/>
</dbReference>
<feature type="coiled-coil region" evidence="16">
    <location>
        <begin position="3312"/>
        <end position="3374"/>
    </location>
</feature>
<organism evidence="19 20">
    <name type="scientific">Sphagnum jensenii</name>
    <dbReference type="NCBI Taxonomy" id="128206"/>
    <lineage>
        <taxon>Eukaryota</taxon>
        <taxon>Viridiplantae</taxon>
        <taxon>Streptophyta</taxon>
        <taxon>Embryophyta</taxon>
        <taxon>Bryophyta</taxon>
        <taxon>Sphagnophytina</taxon>
        <taxon>Sphagnopsida</taxon>
        <taxon>Sphagnales</taxon>
        <taxon>Sphagnaceae</taxon>
        <taxon>Sphagnum</taxon>
    </lineage>
</organism>
<feature type="domain" description="AAA+ ATPase" evidence="18">
    <location>
        <begin position="2159"/>
        <end position="2342"/>
    </location>
</feature>
<dbReference type="Pfam" id="PF17852">
    <property type="entry name" value="Dynein_AAA_lid"/>
    <property type="match status" value="1"/>
</dbReference>
<evidence type="ECO:0000256" key="13">
    <source>
        <dbReference type="ARBA" id="ARBA00023175"/>
    </source>
</evidence>
<dbReference type="Gene3D" id="1.20.140.100">
    <property type="entry name" value="Dynein heavy chain, N-terminal domain 2"/>
    <property type="match status" value="1"/>
</dbReference>
<dbReference type="InterPro" id="IPR042222">
    <property type="entry name" value="Dynein_2_N"/>
</dbReference>
<dbReference type="Pfam" id="PF25007">
    <property type="entry name" value="DYH2-5-8_CC"/>
    <property type="match status" value="1"/>
</dbReference>
<dbReference type="Pfam" id="PF03028">
    <property type="entry name" value="Dynein_heavy"/>
    <property type="match status" value="1"/>
</dbReference>
<name>A0ABP1AHI8_9BRYO</name>
<dbReference type="Gene3D" id="1.20.920.20">
    <property type="match status" value="1"/>
</dbReference>
<dbReference type="InterPro" id="IPR024743">
    <property type="entry name" value="Dynein_HC_stalk"/>
</dbReference>
<dbReference type="InterPro" id="IPR035706">
    <property type="entry name" value="AAA_9"/>
</dbReference>
<keyword evidence="8" id="KW-0067">ATP-binding</keyword>
<keyword evidence="10" id="KW-0243">Dynein</keyword>
<evidence type="ECO:0000256" key="6">
    <source>
        <dbReference type="ARBA" id="ARBA00022741"/>
    </source>
</evidence>
<dbReference type="Proteomes" id="UP001497522">
    <property type="component" value="Chromosome 12"/>
</dbReference>
<dbReference type="Pfam" id="PF12775">
    <property type="entry name" value="AAA_7"/>
    <property type="match status" value="1"/>
</dbReference>
<feature type="compositionally biased region" description="Low complexity" evidence="17">
    <location>
        <begin position="984"/>
        <end position="1008"/>
    </location>
</feature>
<dbReference type="InterPro" id="IPR027417">
    <property type="entry name" value="P-loop_NTPase"/>
</dbReference>
<dbReference type="Gene3D" id="1.20.920.30">
    <property type="match status" value="1"/>
</dbReference>
<comment type="similarity">
    <text evidence="2">Belongs to the dynein heavy chain family.</text>
</comment>
<evidence type="ECO:0000256" key="12">
    <source>
        <dbReference type="ARBA" id="ARBA00023069"/>
    </source>
</evidence>
<dbReference type="InterPro" id="IPR026983">
    <property type="entry name" value="DHC"/>
</dbReference>
<evidence type="ECO:0000313" key="19">
    <source>
        <dbReference type="EMBL" id="CAK9862017.1"/>
    </source>
</evidence>
<evidence type="ECO:0000256" key="5">
    <source>
        <dbReference type="ARBA" id="ARBA00022737"/>
    </source>
</evidence>
<evidence type="ECO:0000256" key="2">
    <source>
        <dbReference type="ARBA" id="ARBA00008887"/>
    </source>
</evidence>
<dbReference type="Pfam" id="PF12781">
    <property type="entry name" value="AAA_9"/>
    <property type="match status" value="1"/>
</dbReference>
<keyword evidence="9" id="KW-0282">Flagellum</keyword>
<keyword evidence="6" id="KW-0547">Nucleotide-binding</keyword>
<dbReference type="SMART" id="SM00382">
    <property type="entry name" value="AAA"/>
    <property type="match status" value="3"/>
</dbReference>
<feature type="region of interest" description="Disordered" evidence="17">
    <location>
        <begin position="1"/>
        <end position="42"/>
    </location>
</feature>
<dbReference type="Gene3D" id="1.20.1270.280">
    <property type="match status" value="1"/>
</dbReference>
<comment type="subcellular location">
    <subcellularLocation>
        <location evidence="1">Cytoplasm</location>
        <location evidence="1">Cytoskeleton</location>
        <location evidence="1">Flagellum axoneme</location>
    </subcellularLocation>
</comment>
<dbReference type="Gene3D" id="1.20.58.1120">
    <property type="match status" value="1"/>
</dbReference>
<dbReference type="PANTHER" id="PTHR45703">
    <property type="entry name" value="DYNEIN HEAVY CHAIN"/>
    <property type="match status" value="1"/>
</dbReference>
<dbReference type="InterPro" id="IPR035699">
    <property type="entry name" value="AAA_6"/>
</dbReference>
<dbReference type="InterPro" id="IPR056759">
    <property type="entry name" value="DYH2-5-8_CC"/>
</dbReference>
<dbReference type="Gene3D" id="6.10.140.1060">
    <property type="match status" value="1"/>
</dbReference>
<dbReference type="Pfam" id="PF08393">
    <property type="entry name" value="DHC_N2"/>
    <property type="match status" value="1"/>
</dbReference>
<keyword evidence="4" id="KW-0493">Microtubule</keyword>
<dbReference type="Pfam" id="PF12777">
    <property type="entry name" value="MT"/>
    <property type="match status" value="1"/>
</dbReference>
<dbReference type="InterPro" id="IPR043160">
    <property type="entry name" value="Dynein_C_barrel"/>
</dbReference>
<evidence type="ECO:0000256" key="10">
    <source>
        <dbReference type="ARBA" id="ARBA00023017"/>
    </source>
</evidence>
<evidence type="ECO:0000256" key="4">
    <source>
        <dbReference type="ARBA" id="ARBA00022701"/>
    </source>
</evidence>
<feature type="domain" description="AAA+ ATPase" evidence="18">
    <location>
        <begin position="2495"/>
        <end position="2652"/>
    </location>
</feature>
<dbReference type="Pfam" id="PF17857">
    <property type="entry name" value="AAA_lid_1"/>
    <property type="match status" value="1"/>
</dbReference>
<dbReference type="InterPro" id="IPR041589">
    <property type="entry name" value="DNAH3_AAA_lid_1"/>
</dbReference>
<evidence type="ECO:0000256" key="15">
    <source>
        <dbReference type="ARBA" id="ARBA00023273"/>
    </source>
</evidence>
<dbReference type="InterPro" id="IPR013594">
    <property type="entry name" value="Dynein_heavy_tail"/>
</dbReference>
<sequence>MATAAAATTVPGAVDIAPPPPPPAAVNGGGGGGGSAEDLSVVDRRNTTQRIHSLEEEAKSGEIVWVQNRMKLIRGDWAWSMAHVQIASGFLKSTTNGRLFAYRDDNAMLQCSTTFPQKWDEMLILLRNPDEPVTAENIDKLVQCELLRGSPSENMLRVLQVVYLPFIMKSENAQVTVTKDFKEDLDKFISTLTESIYKAKGQTLLYIPPLELVGTVKEQAANKELTQRLEQIIIRWTRKIREVVRNHEEAASGEDEEMGPLTEIDFWRRRSRNISGINEQIKHPELGKVLAVLERFRSSYLAQFLDLCKQIEQEAMIAEENLKYLTMLEEPCQQLANCSIRDIPLLYPKLLRCIRMIWKLSPFYNTADKITSLLCLVSNEIIKRCSAGIPLKEVFDGDEECCRVALKESIHANEAWKRVYSTMVEVAGHASTITTTAAIQLNISSNWNSKVIFAPVEAFLQRCQDMLEVCDAQSQFSSKVKLPAFAGARGLEITKSLTDSQDIFKKLVSGLRALSYNLLDVQVTRWHNDYHKFKAGVLDLEVMMQNVMMMAFKHAASLSETIELLEAFKLMACRASICACIERMTAMVFTSCMGELTMMKRQFDLLRRRPLMDFSFPHYAGGAIWALHFQHRLTRPMALLVHATPYLLESNHGPNLGVQYNLIITSIEQYVQSQYVEWTQSFDPYLEKRLQTTLLVDVGDDVIHLHSEPNILALFQEAHYWNALGFTIPFQATSFLQREHDYQVIHADVFRMARDYNKLLGNMDLVMRGLVTDRVFQLSQSLQPGIHKLTWVSSREDIATYLHEVHVNCQVVESTIMQIDGSNKKITNICQEISVTHLISLEKKKIYDINEFDEKQIEHRAIMRAKLENAYANIKETIAISYDKCSSELEEVRIAWDEYRRRVEVEMENALRKSVEQSLTKLAKAISPDMKTLSPLFKTLALLDKATNHVKLTPSLQDFTEMVQLVAKELILVISVVPRLREQPSGSSTPSSRSVGKSTPQTISTPSSTNSLPSFFEVIVVEQEQLLKLIATSVVSIHDKVQAFLLSWEKKFKSIWDQDKDAFIRRYERAKKSLSSFEIDITKYKDFIEDVQAEETITHLRFLRIESAILKHNIIEHCETWIYKFTTLLHQIAKVELDAIYAYFAKNKADCNRPPDNLGELTGIATLWRSICDECVQIEARFDPLNEKYRVLMKFEVPLVEEEHHLLEGIPQAWEDFKAMLLEVELKLENAKNSFRDTLQEMVETFVKEVTEVRTLFVECMPMEANIPTNIALQFISDERGKVEAFQKRGVELWAGMSLFGMERLSNKENIQTLKELDILQSMWGLKKEWEEAYDDWKDGLFSELNVGVMETAAQLFSKRIFKNGRDCKSWTVWSKLKETVDAFKQTLPLTVDLRNPAMRKRHWDTLVEHVGTFFDPTSKDFTLAKVSELRLDLHIEFICDLSIGASKELAIEEALIKIRQVWVVQELDMIQEKGIWKLKGTEELYLVLEDNRLILSSMRSNRFHLFFAIEINKWDNDLGLLSETIEMVMQVQRVWAYLESIFVGSEDIRKQLPHETKMFEGVNDMFISNMATMHSILNAHKAVCKPGLFDTFNNMDKTLEKIQKSLDTYLELKRQQFPRFYFLSNENLLDILGQAKDPRNVQVHLKKCFEGIKKLEMVAPKEGRKAYETTGIFSPDGEYLPLTAAVVLDARPEEWLNWVEAAMKLAVKVTLLRCFEESKTPKKDKWVKEFPGQCGISAGQMKWTIDCEKALEQAAAGSKTATKKLYKKWISYLNKLTAMTRVKLRIIDRNKVTSLITIEVHARDVIEKLIRVACNSPESFEWSSQLRFYWENDTCTIKQVLSVFIYGYEYQGNNGRLVITPLTDRCYITLGAALFTRRGGNPLGPAGTGKTETVKDFGKALARYVIVFNCSDGVDYKMTGTMFSGLSQTGAWACLDEFNRIEVEVLSVVASQISEVMQAIKAGLDRFVFMGVEMRLIRTCGIFVTMNPGYAGRSELPENLKAMLRPVSMMLPDFTLIAENMLFSEGFQTAKNLAKKVIAIMELSQRQLSKQDHYDYGLRSFVIPIARAAGAMKRVEPDLPEDVILQRAMRDLIKPKLIFADLPLFNALLSDLFPGVELTPKEASDLKRAIENQLRLAGMQVVAPYVTKIIQTYDCMIYRHGNMLVGRTGSGKTVAWKALQNAWRQLKEEGLEGWQRVWVYIMNSLALSNDEIYGCTSKLTHEWCDGVLARIMRDICAEETLDLKWVMFDGPVDTLWIESMNTLLDDNKILTLLNGERINMPNLISLVFEVEDLSQASPATVSRAGMIFLTLEDLGWWPYAESWIERRTAAGTHPVVLDNIRKLLEKYIDSSTKIRHKCTETIPIEVLNSVMTLSKLFDLLAVRENGVHPGEGEQFVPMIETWFLFCLIWSVGASVDEAGRNTFDMWLRDQDPRFPASGLVYDYFVDFKKHCFTLWEEKLTSAYKVPPGAPFFKIQVPTIDTIRFNYVIKNLILAKRHTLVVGNVGVGKTLVIGTVLDTLPEGLSAFTMNFSAQTSSNSCQEGIEGRLEKRTKGVYAPPGGKFLICFLDDVNMPKKSVFGFMPPLELLKLWMDNGFWYDRQKQEVKKILNMQLLCAMAPPGGGRNRISQRIQACFSLLNITAPNVKQMKRIFGAILSAKLADFDNDVRLMGDSLMHVCIGVYVEVVKELLPTPSKSHYVFNMRDLAKVIQGILQGHKDTYHTKDSILQLFCHECLRTYGDRMFDSVDRQWLKDLLNTKLKDHFNTDWKAVFGNDKAMPLISSCMMPPIEEARYESILSYKELRESLEENLRECKTQPGSFGMDLVLFKDAMDHICRIHRVIMQPRGNLLLVGVGGSGRKSLTKLASFVADMKVFQVRITRTYLSQQFHDDLKLLYQVAGIGENKQQVVFLFDDTQVVEETFLEDINNILSTGEVPNLFTKDDLTAIYDGIRPTAKKAGIMETEDALYAFFLERARNNLHVVLCLSPVSENFNRHLMMFPGLVNCSTIDWFLDWPEDALSEVSIKLMEDEENVGNADAKVNVCKVFVIIHKSVVDMSQKMYLQVKRKNYVTPTSYLEFAKGYRTLLKEKKNQLQNQASKLRGGLSTLNATRESVAKMQIVCQDKAVVVAQAKKECEEILVEIVSEKRVVDEQELKVNAEAARITKEAELCNIIAADCQLELDKAMPALNAAEAALNVLTKKDMSEVKAYAKPPALVEMTLQAVMTVLKRPPTWPEAKLALGDSQFLEKLMNYNKDLLVDAVLLKIAKFTKKAEFTAEAIGKVSGACKGLCLWVRAMESYGYISKEVAPKKARLKAAQDNLARQEASLARAKAQLAEIMAKVQLLKDKYDKSISAKAELEAELDDLNVKLFRAEKLVSGLAGEKERWEASIINLEEGTRKLPGDCLVAAAFLSYAGPFATEYRDDLVNLVWISEVQKLEIPSSPNFTFVSFLSDAGDVREWNLQGLPADAFSTENGVMVTRSNRWPLMIDPQEQAKKWVKNMEASKGLEIVDLQMDNLMLVVERAIQLGMPVLLQDVMEEIDPSLEPILTKAFVYRSGKVYLNLGDKELDYNSNFRFYITTKLGNPHFAPEIATKTTIINFSVKEDSLEKQLLTLVVQKERPDLDKQRNELIITVTNGKKTQAACEDNILRLLITAEGPLLDNLELIATLDTSKETWEKVKQSLEVAEITAKKIEIASSAYKPCAERASLLYFILIELVAIDPMYQFSLESYTELFLISVAKSTKSDNIKERIKYLIEYHTYGVYKYTTRGLFEKHKLLLSLQILSKILLLSGEITNEEWQFFLKGAIVLDRTKQPPNPAPLWIKEEAWDNVTGLSEISPFEGLVASMTQDAAKWLEWFKYTEPEENELPGELEEKCSELQRMMLLRCFRQDRIMFACTAFVSNTLGQKFVEPPPLDLGDSLSDSVPHSPLLFILSAGVDPTSGLRQFAGQKNMLDKFHTVALGQGQGPVAIANINEASKNGGWVFLANCQLMTSWLPKLEKVVQTLEKSNPNPDFRLWLSSVPNDKFPIGILQRSVKMTAEPPKGLRSNLLRLYIATTEESFYKCQAQEKYQKLHFALAYFHSVLLERRKFGTLGLNIPYDFNDTDFEVSNDLLTTYLDEYEETPFDALKFLISEANYGGRVTDEIDRRVLAAYLNQFYCPAILLTPNFELCSLSVYHVPDDGTLQSHREFIKTLPATDRPEAFGQHANADIAFQLSDSYLILMTIAGLQKSAGGSKAGSSVEENVLSICNDLLLQCPEVFDLNEVIKAKAFDPSALHTVLFQEIERYNILLRSIREQCTQLEKGIQGLVAMSADLQIIFSAFSRALVPAMWVKAYPTMKPLGSWTRDLVMRMTELRCWVEGTYPLVYWLAGFTYPADFLTAVLQTTARRNLIPIDTLVWEFTTVYKDEMDIVEEPKEGIFVKGLYLEGAGWDPVNDCLTEPKPMELIVPMPIILFKPVPNKKKQPKGLYACPLYLYPIRTGTRERPSYMLMIYLKVGERDSDYWVKRGTALLLSLSS</sequence>
<evidence type="ECO:0000256" key="11">
    <source>
        <dbReference type="ARBA" id="ARBA00023054"/>
    </source>
</evidence>
<keyword evidence="11 16" id="KW-0175">Coiled coil</keyword>
<dbReference type="Pfam" id="PF12774">
    <property type="entry name" value="AAA_6"/>
    <property type="match status" value="1"/>
</dbReference>
<reference evidence="19" key="1">
    <citation type="submission" date="2024-03" db="EMBL/GenBank/DDBJ databases">
        <authorList>
            <consortium name="ELIXIR-Norway"/>
            <consortium name="Elixir Norway"/>
        </authorList>
    </citation>
    <scope>NUCLEOTIDE SEQUENCE</scope>
</reference>
<dbReference type="Gene3D" id="3.20.180.20">
    <property type="entry name" value="Dynein heavy chain, N-terminal domain 2"/>
    <property type="match status" value="1"/>
</dbReference>
<evidence type="ECO:0000259" key="18">
    <source>
        <dbReference type="SMART" id="SM00382"/>
    </source>
</evidence>
<dbReference type="Gene3D" id="3.40.50.300">
    <property type="entry name" value="P-loop containing nucleotide triphosphate hydrolases"/>
    <property type="match status" value="5"/>
</dbReference>
<evidence type="ECO:0000256" key="17">
    <source>
        <dbReference type="SAM" id="MobiDB-lite"/>
    </source>
</evidence>
<dbReference type="Pfam" id="PF08385">
    <property type="entry name" value="DHC_N1"/>
    <property type="match status" value="1"/>
</dbReference>
<dbReference type="EMBL" id="OZ023713">
    <property type="protein sequence ID" value="CAK9862017.1"/>
    <property type="molecule type" value="Genomic_DNA"/>
</dbReference>
<dbReference type="Pfam" id="PF12780">
    <property type="entry name" value="AAA_8"/>
    <property type="match status" value="1"/>
</dbReference>
<evidence type="ECO:0000256" key="14">
    <source>
        <dbReference type="ARBA" id="ARBA00023212"/>
    </source>
</evidence>
<keyword evidence="13" id="KW-0505">Motor protein</keyword>
<dbReference type="InterPro" id="IPR042228">
    <property type="entry name" value="Dynein_linker_3"/>
</dbReference>
<keyword evidence="14" id="KW-0206">Cytoskeleton</keyword>
<evidence type="ECO:0000256" key="1">
    <source>
        <dbReference type="ARBA" id="ARBA00004611"/>
    </source>
</evidence>
<accession>A0ABP1AHI8</accession>
<dbReference type="InterPro" id="IPR041228">
    <property type="entry name" value="Dynein_C"/>
</dbReference>
<feature type="domain" description="AAA+ ATPase" evidence="18">
    <location>
        <begin position="1879"/>
        <end position="2015"/>
    </location>
</feature>
<dbReference type="InterPro" id="IPR004273">
    <property type="entry name" value="Dynein_heavy_D6_P-loop"/>
</dbReference>
<feature type="region of interest" description="Disordered" evidence="17">
    <location>
        <begin position="982"/>
        <end position="1008"/>
    </location>
</feature>
<dbReference type="InterPro" id="IPR041658">
    <property type="entry name" value="AAA_lid_11"/>
</dbReference>
<dbReference type="Gene3D" id="1.10.8.710">
    <property type="match status" value="1"/>
</dbReference>
<dbReference type="SUPFAM" id="SSF52540">
    <property type="entry name" value="P-loop containing nucleoside triphosphate hydrolases"/>
    <property type="match status" value="4"/>
</dbReference>
<keyword evidence="5" id="KW-0677">Repeat</keyword>
<dbReference type="Gene3D" id="1.10.472.130">
    <property type="match status" value="1"/>
</dbReference>
<dbReference type="InterPro" id="IPR024317">
    <property type="entry name" value="Dynein_heavy_chain_D4_dom"/>
</dbReference>
<evidence type="ECO:0000313" key="20">
    <source>
        <dbReference type="Proteomes" id="UP001497522"/>
    </source>
</evidence>
<dbReference type="Gene3D" id="1.10.8.1220">
    <property type="match status" value="1"/>
</dbReference>